<gene>
    <name evidence="1" type="ORF">AN619_01020</name>
</gene>
<evidence type="ECO:0000313" key="1">
    <source>
        <dbReference type="EMBL" id="KXG78942.1"/>
    </source>
</evidence>
<name>A0A140LEG7_9FIRM</name>
<dbReference type="RefSeq" id="WP_068553993.1">
    <property type="nucleotide sequence ID" value="NZ_LOEE01000003.1"/>
</dbReference>
<dbReference type="PANTHER" id="PTHR34614">
    <property type="match status" value="1"/>
</dbReference>
<protein>
    <submittedName>
        <fullName evidence="1">Uncharacterized protein</fullName>
    </submittedName>
</protein>
<reference evidence="1 2" key="1">
    <citation type="submission" date="2015-12" db="EMBL/GenBank/DDBJ databases">
        <title>Draft genome sequence of the thermoanaerobe Thermotalea metallivorans, an isolate from the runoff channel of the Great Artesian Basin, Australia.</title>
        <authorList>
            <person name="Patel B.K."/>
        </authorList>
    </citation>
    <scope>NUCLEOTIDE SEQUENCE [LARGE SCALE GENOMIC DNA]</scope>
    <source>
        <strain evidence="1 2">B2-1</strain>
    </source>
</reference>
<dbReference type="OrthoDB" id="2078486at2"/>
<evidence type="ECO:0000313" key="2">
    <source>
        <dbReference type="Proteomes" id="UP000070456"/>
    </source>
</evidence>
<comment type="caution">
    <text evidence="1">The sequence shown here is derived from an EMBL/GenBank/DDBJ whole genome shotgun (WGS) entry which is preliminary data.</text>
</comment>
<dbReference type="Proteomes" id="UP000070456">
    <property type="component" value="Unassembled WGS sequence"/>
</dbReference>
<sequence length="203" mass="23217">MVLSRIIVLDTTSKVMWGEYKTDEGTMGAINISFGYFKQKRFDKKQIKFSMGTTQGICIGGQVLSGDLDDKRFYIDHLDRAVVLRKQFETSTDEFFYIADSAAFTKEFLKKADCLNVHVITRMPDNVKETKAAIQLTLEKLSELPTVEIETSPSIYKVFETECFYHETVLKLACCYSEQLKSAKTETVMKKVAKELENIEKVI</sequence>
<dbReference type="AlphaFoldDB" id="A0A140LEG7"/>
<dbReference type="PANTHER" id="PTHR34614:SF2">
    <property type="entry name" value="TRANSPOSASE IS4-LIKE DOMAIN-CONTAINING PROTEIN"/>
    <property type="match status" value="1"/>
</dbReference>
<accession>A0A140LEG7</accession>
<proteinExistence type="predicted"/>
<organism evidence="1 2">
    <name type="scientific">Thermotalea metallivorans</name>
    <dbReference type="NCBI Taxonomy" id="520762"/>
    <lineage>
        <taxon>Bacteria</taxon>
        <taxon>Bacillati</taxon>
        <taxon>Bacillota</taxon>
        <taxon>Clostridia</taxon>
        <taxon>Peptostreptococcales</taxon>
        <taxon>Thermotaleaceae</taxon>
        <taxon>Thermotalea</taxon>
    </lineage>
</organism>
<dbReference type="EMBL" id="LOEE01000003">
    <property type="protein sequence ID" value="KXG78942.1"/>
    <property type="molecule type" value="Genomic_DNA"/>
</dbReference>
<keyword evidence="2" id="KW-1185">Reference proteome</keyword>